<comment type="caution">
    <text evidence="1">The sequence shown here is derived from an EMBL/GenBank/DDBJ whole genome shotgun (WGS) entry which is preliminary data.</text>
</comment>
<keyword evidence="2" id="KW-1185">Reference proteome</keyword>
<name>A0A2U1E273_9FIRM</name>
<accession>A0A2U1E273</accession>
<protein>
    <recommendedName>
        <fullName evidence="3">Lipoprotein</fullName>
    </recommendedName>
</protein>
<dbReference type="RefSeq" id="WP_116480402.1">
    <property type="nucleotide sequence ID" value="NZ_QEKV01000008.1"/>
</dbReference>
<evidence type="ECO:0000313" key="2">
    <source>
        <dbReference type="Proteomes" id="UP000245793"/>
    </source>
</evidence>
<reference evidence="1 2" key="1">
    <citation type="submission" date="2018-04" db="EMBL/GenBank/DDBJ databases">
        <title>Genomic Encyclopedia of Type Strains, Phase IV (KMG-IV): sequencing the most valuable type-strain genomes for metagenomic binning, comparative biology and taxonomic classification.</title>
        <authorList>
            <person name="Goeker M."/>
        </authorList>
    </citation>
    <scope>NUCLEOTIDE SEQUENCE [LARGE SCALE GENOMIC DNA]</scope>
    <source>
        <strain evidence="1 2">DSM 20705</strain>
    </source>
</reference>
<organism evidence="1 2">
    <name type="scientific">Ezakiella coagulans</name>
    <dbReference type="NCBI Taxonomy" id="46507"/>
    <lineage>
        <taxon>Bacteria</taxon>
        <taxon>Bacillati</taxon>
        <taxon>Bacillota</taxon>
        <taxon>Tissierellia</taxon>
        <taxon>Ezakiella</taxon>
    </lineage>
</organism>
<proteinExistence type="predicted"/>
<sequence length="272" mass="32166">MKKSILLFMVFAVFLFGCERTEKPEGWDEKNKKPEVEKDTTEDLESKYELVLNELKSKKSEDLKNILGDNPVYEDLYNYIHDEVENIAISKDQVDEFLKDKKDEIKDFFDKYILSDDKNDALVEFKDKLQAKIESGEIKFNDKMSFDDLKQIVLENIDLYKSDMSSNDKSNFVEENQEFFNEFYMDMLVWANHTGNKASDKLIEEAVDEIRSMNEDDINIIFGDYPTYESFKIYIHSYISGAKPTMNTLEIEKVLDENEEYILEKFEEIFKN</sequence>
<dbReference type="Proteomes" id="UP000245793">
    <property type="component" value="Unassembled WGS sequence"/>
</dbReference>
<gene>
    <name evidence="1" type="ORF">C7381_10867</name>
</gene>
<evidence type="ECO:0000313" key="1">
    <source>
        <dbReference type="EMBL" id="PVY93932.1"/>
    </source>
</evidence>
<evidence type="ECO:0008006" key="3">
    <source>
        <dbReference type="Google" id="ProtNLM"/>
    </source>
</evidence>
<dbReference type="PROSITE" id="PS51257">
    <property type="entry name" value="PROKAR_LIPOPROTEIN"/>
    <property type="match status" value="1"/>
</dbReference>
<dbReference type="EMBL" id="QEKV01000008">
    <property type="protein sequence ID" value="PVY93932.1"/>
    <property type="molecule type" value="Genomic_DNA"/>
</dbReference>
<dbReference type="AlphaFoldDB" id="A0A2U1E273"/>